<sequence length="492" mass="57110">MSDCEEDYSCGSEMEISEDEEDNGDYEDDHKHDDGLSSSYQVLSSEKISPLMKEKLINVMEIIRVSVTEARILMHNFKWNEDNLIQAYYDSEGKHGEFFEKYNLCDPAKACIPRQSTESCYCDICFNEGKMYTNTCGHKYCLNCWKMYLKVKIVESNEHSVTCQAYKCNISIDDGLINDVIKNDTNLLDRFNLNRARSFVESSTNLRNCPFTDCTYIAKIDYPSPTKIECRCNNDFCFLCLQEWHEPIDCTMLKAWAKKCSDDSETANWLSVNTKICPSCKVSVNKDGGCYHMTCSRCRHEFCWICLGAWQPHGNSYYKCNKYVEDENAGSTSREQLKRYLHYYSRYANHQQSIRLQDKLKSTVAQASAGMQTNGMSYIEVQFLNQALLALYRCRKTLMYSYAFAFYLEKNNEALIFEDNQADLESAVENLGSLLENMDSSEESLNAESFKIKIQDKKAYVEQRRLKLIDHIEEGRKKNIWEFKDKSKTASF</sequence>
<accession>A0AC35TT92</accession>
<reference evidence="2" key="1">
    <citation type="submission" date="2016-11" db="UniProtKB">
        <authorList>
            <consortium name="WormBaseParasite"/>
        </authorList>
    </citation>
    <scope>IDENTIFICATION</scope>
    <source>
        <strain evidence="2">KR3021</strain>
    </source>
</reference>
<evidence type="ECO:0000313" key="1">
    <source>
        <dbReference type="Proteomes" id="UP000095286"/>
    </source>
</evidence>
<name>A0AC35TT92_9BILA</name>
<dbReference type="Proteomes" id="UP000095286">
    <property type="component" value="Unplaced"/>
</dbReference>
<protein>
    <submittedName>
        <fullName evidence="2">RBR-type E3 ubiquitin transferase</fullName>
    </submittedName>
</protein>
<organism evidence="1 2">
    <name type="scientific">Rhabditophanes sp. KR3021</name>
    <dbReference type="NCBI Taxonomy" id="114890"/>
    <lineage>
        <taxon>Eukaryota</taxon>
        <taxon>Metazoa</taxon>
        <taxon>Ecdysozoa</taxon>
        <taxon>Nematoda</taxon>
        <taxon>Chromadorea</taxon>
        <taxon>Rhabditida</taxon>
        <taxon>Tylenchina</taxon>
        <taxon>Panagrolaimomorpha</taxon>
        <taxon>Strongyloidoidea</taxon>
        <taxon>Alloionematidae</taxon>
        <taxon>Rhabditophanes</taxon>
    </lineage>
</organism>
<proteinExistence type="predicted"/>
<evidence type="ECO:0000313" key="2">
    <source>
        <dbReference type="WBParaSite" id="RSKR_0000374600.1"/>
    </source>
</evidence>
<dbReference type="WBParaSite" id="RSKR_0000374600.1">
    <property type="protein sequence ID" value="RSKR_0000374600.1"/>
    <property type="gene ID" value="RSKR_0000374600"/>
</dbReference>